<comment type="similarity">
    <text evidence="2">Belongs to the V-ATPase 116 kDa subunit family.</text>
</comment>
<evidence type="ECO:0000256" key="1">
    <source>
        <dbReference type="ARBA" id="ARBA00004141"/>
    </source>
</evidence>
<comment type="subcellular location">
    <subcellularLocation>
        <location evidence="1">Membrane</location>
        <topology evidence="1">Multi-pass membrane protein</topology>
    </subcellularLocation>
</comment>
<feature type="coiled-coil region" evidence="8">
    <location>
        <begin position="233"/>
        <end position="260"/>
    </location>
</feature>
<feature type="transmembrane region" description="Helical" evidence="9">
    <location>
        <begin position="492"/>
        <end position="509"/>
    </location>
</feature>
<dbReference type="GO" id="GO:0033179">
    <property type="term" value="C:proton-transporting V-type ATPase, V0 domain"/>
    <property type="evidence" value="ECO:0007669"/>
    <property type="project" value="InterPro"/>
</dbReference>
<name>G7V9Z4_THELD</name>
<keyword evidence="6" id="KW-0406">Ion transport</keyword>
<evidence type="ECO:0000313" key="10">
    <source>
        <dbReference type="EMBL" id="AER66694.1"/>
    </source>
</evidence>
<evidence type="ECO:0000256" key="5">
    <source>
        <dbReference type="ARBA" id="ARBA00022989"/>
    </source>
</evidence>
<dbReference type="Proteomes" id="UP000005868">
    <property type="component" value="Chromosome"/>
</dbReference>
<dbReference type="eggNOG" id="COG1269">
    <property type="taxonomic scope" value="Bacteria"/>
</dbReference>
<keyword evidence="5 9" id="KW-1133">Transmembrane helix</keyword>
<dbReference type="Pfam" id="PF01496">
    <property type="entry name" value="V_ATPase_I"/>
    <property type="match status" value="2"/>
</dbReference>
<dbReference type="EMBL" id="CP003096">
    <property type="protein sequence ID" value="AER66694.1"/>
    <property type="molecule type" value="Genomic_DNA"/>
</dbReference>
<evidence type="ECO:0000256" key="7">
    <source>
        <dbReference type="ARBA" id="ARBA00023136"/>
    </source>
</evidence>
<evidence type="ECO:0000256" key="4">
    <source>
        <dbReference type="ARBA" id="ARBA00022692"/>
    </source>
</evidence>
<feature type="transmembrane region" description="Helical" evidence="9">
    <location>
        <begin position="405"/>
        <end position="427"/>
    </location>
</feature>
<evidence type="ECO:0000313" key="11">
    <source>
        <dbReference type="Proteomes" id="UP000005868"/>
    </source>
</evidence>
<keyword evidence="7 9" id="KW-0472">Membrane</keyword>
<dbReference type="STRING" id="580340.Tlie_0961"/>
<feature type="transmembrane region" description="Helical" evidence="9">
    <location>
        <begin position="367"/>
        <end position="393"/>
    </location>
</feature>
<evidence type="ECO:0000256" key="3">
    <source>
        <dbReference type="ARBA" id="ARBA00022448"/>
    </source>
</evidence>
<keyword evidence="11" id="KW-1185">Reference proteome</keyword>
<keyword evidence="4 9" id="KW-0812">Transmembrane</keyword>
<dbReference type="Gene3D" id="1.20.1460.20">
    <property type="match status" value="1"/>
</dbReference>
<dbReference type="Gene3D" id="3.30.70.2170">
    <property type="match status" value="1"/>
</dbReference>
<protein>
    <submittedName>
        <fullName evidence="10">V-type ATPase 116 kDa subunit</fullName>
    </submittedName>
</protein>
<keyword evidence="3" id="KW-0813">Transport</keyword>
<dbReference type="Gene3D" id="3.30.70.2750">
    <property type="match status" value="1"/>
</dbReference>
<evidence type="ECO:0000256" key="8">
    <source>
        <dbReference type="SAM" id="Coils"/>
    </source>
</evidence>
<organism evidence="10 11">
    <name type="scientific">Thermovirga lienii (strain ATCC BAA-1197 / DSM 17291 / Cas60314)</name>
    <dbReference type="NCBI Taxonomy" id="580340"/>
    <lineage>
        <taxon>Bacteria</taxon>
        <taxon>Thermotogati</taxon>
        <taxon>Synergistota</taxon>
        <taxon>Synergistia</taxon>
        <taxon>Synergistales</taxon>
        <taxon>Thermovirgaceae</taxon>
        <taxon>Thermovirga</taxon>
    </lineage>
</organism>
<reference evidence="10 11" key="2">
    <citation type="journal article" date="2012" name="Stand. Genomic Sci.">
        <title>Genome sequence of the moderately thermophilic, amino-acid-degrading and sulfur-reducing bacterium Thermovirga lienii type strain (Cas60314(T)).</title>
        <authorList>
            <person name="Goker M."/>
            <person name="Saunders E."/>
            <person name="Lapidus A."/>
            <person name="Nolan M."/>
            <person name="Lucas S."/>
            <person name="Hammon N."/>
            <person name="Deshpande S."/>
            <person name="Cheng J.F."/>
            <person name="Han C."/>
            <person name="Tapia R."/>
            <person name="Goodwin L.A."/>
            <person name="Pitluck S."/>
            <person name="Liolios K."/>
            <person name="Mavromatis K."/>
            <person name="Pagani I."/>
            <person name="Ivanova N."/>
            <person name="Mikhailova N."/>
            <person name="Pati A."/>
            <person name="Chen A."/>
            <person name="Palaniappan K."/>
            <person name="Land M."/>
            <person name="Chang Y.J."/>
            <person name="Jeffries C.D."/>
            <person name="Brambilla E.M."/>
            <person name="Rohde M."/>
            <person name="Spring S."/>
            <person name="Detter J.C."/>
            <person name="Woyke T."/>
            <person name="Bristow J."/>
            <person name="Eisen J.A."/>
            <person name="Markowitz V."/>
            <person name="Hugenholtz P."/>
            <person name="Kyrpides N.C."/>
            <person name="Klenk H.P."/>
        </authorList>
    </citation>
    <scope>NUCLEOTIDE SEQUENCE [LARGE SCALE GENOMIC DNA]</scope>
    <source>
        <strain evidence="11">ATCC BAA-1197 / DSM 17291 / Cas60314</strain>
    </source>
</reference>
<dbReference type="InterPro" id="IPR002490">
    <property type="entry name" value="V-ATPase_116kDa_su"/>
</dbReference>
<feature type="transmembrane region" description="Helical" evidence="9">
    <location>
        <begin position="550"/>
        <end position="568"/>
    </location>
</feature>
<dbReference type="GO" id="GO:0016471">
    <property type="term" value="C:vacuolar proton-transporting V-type ATPase complex"/>
    <property type="evidence" value="ECO:0007669"/>
    <property type="project" value="TreeGrafter"/>
</dbReference>
<proteinExistence type="inferred from homology"/>
<sequence length="671" mass="74002">MAVTKFKKASLVVLGEKEEAVVSVLQDLACCEIMPEPTDTRTHDWAKCIKSADEALADIRSALRFLEPYYSEVSGKLERLLGEKPTVTVEELENLSNSIDLASLSSSVKKIERRMLDIRTLLSKLDSNEEILIKLRQFPYSLAIISSGTVRISSIVGTLPVAYLERFQGLVAELLASDGELFVAPFTPKETDVTVVLMYDKKKADEVAEICEKVPFTKLDFPPELEGTPEEELSKIERNRTELAKESENLERNAAKLASEWVPTLRNLLDYYSVIRTRYETLVNASRTEKVSVIKFWVPEPAVGKLKEKLSKFGEELELIIEDPSDDDEPPTLLENPRWALPFEPLTRLYGAPKYGEIDPTVPMAPFMFLFFGMCLGDGGYGVLIAFAITYLLSKYKIVGDTKNFLHLLLLGALSTIAVGALTGSWMGDMIDAFPFLALLKPLKDRLVVLNPMSDPITFLGISLALGVVQILFGLSIAFWDSLRKKDYMAAFGDNGGWISLLIGLLLLGGVKSGFLGGAAGLLGKILSILGAAVLVATQGREKTGLFRRLLSGVLSLYNITSYLGDILSYSRLLALGLATSAIAMIVNTLTNLVLSIPFVGWILSIVIFVGGHLFSVVVNTLGAFIHSLRLQYVEFFSKFYSGGGRIFQPLEYRTRYVKIVGSKPLGQQSK</sequence>
<evidence type="ECO:0000256" key="6">
    <source>
        <dbReference type="ARBA" id="ARBA00023065"/>
    </source>
</evidence>
<gene>
    <name evidence="10" type="ordered locus">Tlie_0961</name>
</gene>
<evidence type="ECO:0000256" key="2">
    <source>
        <dbReference type="ARBA" id="ARBA00009904"/>
    </source>
</evidence>
<feature type="transmembrane region" description="Helical" evidence="9">
    <location>
        <begin position="457"/>
        <end position="480"/>
    </location>
</feature>
<dbReference type="GO" id="GO:0051117">
    <property type="term" value="F:ATPase binding"/>
    <property type="evidence" value="ECO:0007669"/>
    <property type="project" value="TreeGrafter"/>
</dbReference>
<dbReference type="GO" id="GO:0007035">
    <property type="term" value="P:vacuolar acidification"/>
    <property type="evidence" value="ECO:0007669"/>
    <property type="project" value="TreeGrafter"/>
</dbReference>
<reference evidence="11" key="1">
    <citation type="submission" date="2011-10" db="EMBL/GenBank/DDBJ databases">
        <title>The complete genome of chromosome of Thermovirga lienii DSM 17291.</title>
        <authorList>
            <consortium name="US DOE Joint Genome Institute (JGI-PGF)"/>
            <person name="Lucas S."/>
            <person name="Copeland A."/>
            <person name="Lapidus A."/>
            <person name="Glavina del Rio T."/>
            <person name="Dalin E."/>
            <person name="Tice H."/>
            <person name="Bruce D."/>
            <person name="Goodwin L."/>
            <person name="Pitluck S."/>
            <person name="Peters L."/>
            <person name="Mikhailova N."/>
            <person name="Saunders E."/>
            <person name="Kyrpides N."/>
            <person name="Mavromatis K."/>
            <person name="Ivanova N."/>
            <person name="Last F.I."/>
            <person name="Brettin T."/>
            <person name="Detter J.C."/>
            <person name="Han C."/>
            <person name="Larimer F."/>
            <person name="Land M."/>
            <person name="Hauser L."/>
            <person name="Markowitz V."/>
            <person name="Cheng J.-F."/>
            <person name="Hugenholtz P."/>
            <person name="Woyke T."/>
            <person name="Wu D."/>
            <person name="Spring S."/>
            <person name="Schroeder M."/>
            <person name="Brambilla E.-M."/>
            <person name="Klenk H.-P."/>
            <person name="Eisen J.A."/>
        </authorList>
    </citation>
    <scope>NUCLEOTIDE SEQUENCE [LARGE SCALE GENOMIC DNA]</scope>
    <source>
        <strain evidence="11">ATCC BAA-1197 / DSM 17291 / Cas60314</strain>
    </source>
</reference>
<keyword evidence="8" id="KW-0175">Coiled coil</keyword>
<accession>G7V9Z4</accession>
<dbReference type="PANTHER" id="PTHR11629:SF63">
    <property type="entry name" value="V-TYPE PROTON ATPASE SUBUNIT A"/>
    <property type="match status" value="1"/>
</dbReference>
<feature type="transmembrane region" description="Helical" evidence="9">
    <location>
        <begin position="515"/>
        <end position="538"/>
    </location>
</feature>
<dbReference type="OrthoDB" id="9803814at2"/>
<evidence type="ECO:0000256" key="9">
    <source>
        <dbReference type="SAM" id="Phobius"/>
    </source>
</evidence>
<feature type="transmembrane region" description="Helical" evidence="9">
    <location>
        <begin position="574"/>
        <end position="595"/>
    </location>
</feature>
<dbReference type="HOGENOM" id="CLU_025558_1_0_0"/>
<dbReference type="PANTHER" id="PTHR11629">
    <property type="entry name" value="VACUOLAR PROTON ATPASES"/>
    <property type="match status" value="1"/>
</dbReference>
<dbReference type="AlphaFoldDB" id="G7V9Z4"/>
<dbReference type="GO" id="GO:0046961">
    <property type="term" value="F:proton-transporting ATPase activity, rotational mechanism"/>
    <property type="evidence" value="ECO:0007669"/>
    <property type="project" value="InterPro"/>
</dbReference>
<feature type="transmembrane region" description="Helical" evidence="9">
    <location>
        <begin position="602"/>
        <end position="626"/>
    </location>
</feature>
<dbReference type="KEGG" id="tli:Tlie_0961"/>